<dbReference type="PANTHER" id="PTHR10039">
    <property type="entry name" value="AMELOGENIN"/>
    <property type="match status" value="1"/>
</dbReference>
<dbReference type="PROSITE" id="PS50297">
    <property type="entry name" value="ANK_REP_REGION"/>
    <property type="match status" value="3"/>
</dbReference>
<dbReference type="Pfam" id="PF24883">
    <property type="entry name" value="NPHP3_N"/>
    <property type="match status" value="1"/>
</dbReference>
<feature type="repeat" description="ANK" evidence="2">
    <location>
        <begin position="724"/>
        <end position="756"/>
    </location>
</feature>
<dbReference type="Proteomes" id="UP000192927">
    <property type="component" value="Unassembled WGS sequence"/>
</dbReference>
<evidence type="ECO:0000313" key="6">
    <source>
        <dbReference type="EMBL" id="SLM40742.1"/>
    </source>
</evidence>
<reference evidence="7" key="1">
    <citation type="submission" date="2017-03" db="EMBL/GenBank/DDBJ databases">
        <authorList>
            <person name="Sharma R."/>
            <person name="Thines M."/>
        </authorList>
    </citation>
    <scope>NUCLEOTIDE SEQUENCE [LARGE SCALE GENOMIC DNA]</scope>
</reference>
<feature type="domain" description="Nephrocystin 3-like N-terminal" evidence="5">
    <location>
        <begin position="279"/>
        <end position="440"/>
    </location>
</feature>
<dbReference type="Gene3D" id="3.40.50.300">
    <property type="entry name" value="P-loop containing nucleotide triphosphate hydrolases"/>
    <property type="match status" value="1"/>
</dbReference>
<dbReference type="InterPro" id="IPR036770">
    <property type="entry name" value="Ankyrin_rpt-contain_sf"/>
</dbReference>
<keyword evidence="1" id="KW-0677">Repeat</keyword>
<proteinExistence type="predicted"/>
<organism evidence="6 7">
    <name type="scientific">Lasallia pustulata</name>
    <dbReference type="NCBI Taxonomy" id="136370"/>
    <lineage>
        <taxon>Eukaryota</taxon>
        <taxon>Fungi</taxon>
        <taxon>Dikarya</taxon>
        <taxon>Ascomycota</taxon>
        <taxon>Pezizomycotina</taxon>
        <taxon>Lecanoromycetes</taxon>
        <taxon>OSLEUM clade</taxon>
        <taxon>Umbilicariomycetidae</taxon>
        <taxon>Umbilicariales</taxon>
        <taxon>Umbilicariaceae</taxon>
        <taxon>Lasallia</taxon>
    </lineage>
</organism>
<dbReference type="EMBL" id="FWEW01003741">
    <property type="protein sequence ID" value="SLM40742.1"/>
    <property type="molecule type" value="Genomic_DNA"/>
</dbReference>
<keyword evidence="6" id="KW-0378">Hydrolase</keyword>
<evidence type="ECO:0000259" key="5">
    <source>
        <dbReference type="Pfam" id="PF24883"/>
    </source>
</evidence>
<evidence type="ECO:0000313" key="7">
    <source>
        <dbReference type="Proteomes" id="UP000192927"/>
    </source>
</evidence>
<dbReference type="Gene3D" id="1.25.40.20">
    <property type="entry name" value="Ankyrin repeat-containing domain"/>
    <property type="match status" value="3"/>
</dbReference>
<evidence type="ECO:0000256" key="1">
    <source>
        <dbReference type="ARBA" id="ARBA00022737"/>
    </source>
</evidence>
<dbReference type="InterPro" id="IPR054471">
    <property type="entry name" value="GPIID_WHD"/>
</dbReference>
<dbReference type="GO" id="GO:0016787">
    <property type="term" value="F:hydrolase activity"/>
    <property type="evidence" value="ECO:0007669"/>
    <property type="project" value="UniProtKB-KW"/>
</dbReference>
<sequence length="930" mass="104665">MASTAVDASLQAALDEFRDVLTPVEKDRLRTLSQVPDPTAVITFTAQVDQENASRRGRCVASRLFGVLESVQQFSLVVDTFVSAHAGVAALVWGSLKLSILTASNVSSYFDKVSEWFMAVRKHCPRYSEYQSLFPNSVGLQTALCNFYATIITFCKRAIEVFRRTGLQQFVTAFWKPFEIEFSSFTGALGNQRKELKAEINLAAEQAAFQERQLQRSHRQHTGRFSLKFDKESAENRGWRLQVEERKSKKKKERLLAKLSTYDFLTALKHERKKRHGMTSSWLSQTNEWNKWVHGPLSSVFWCSGILGSGKTVLVAKAIDDLFCLRSPGDTVSFFFCRYDEPQSLQARTIISCLIRQCLQAETITRDIETQLTKLFEIGKPDIEELGALLETVISASKTHFIVIDALDECAKADLDTVLTVLHRVFDASRSTVKIFIASREGISIDLKKHFPSSHHRMMSTPEVHADIETYVKDLIREKKDNGDLAIGTPQLTKDVCDALVEGAQGMFLYVVFQLNDVCEQTCDEDIREVITHLPKDLPETFERVLSRISRSGPGKAKMAEKVFRWVSTARRPLHLEELHEAIAIEPCQSSFKSEKLVNNIDQIVPFCRGFVTLEEEDEVVQFAHNSVKQFLLSSSSSDSSNFRFQLSQADHEAGEICVTYLNFSDFKRQVAERPKPRSPQPSVEPKAIIKATLSTIQGTRQKHASAMQELLKYGADVEAKNVEGLTALHIAAEFGHLFVVELLLNNGADFTEESIDGKQALHYAAQYGRESVVHALLMRGAAVDAHEKQHGNTPLHLAATLGLGSYSEWQSNLARASPRMRITYVIEHKQAIQNEYNSRAGPYESVIRLLLINGADVDGKDSHGYTALHYAAAWGLEVVVQLLLDINADINRKQFRGKTALDLATEFQEYKIVKLLEEHKSARSLINRH</sequence>
<name>A0A1W5DCU3_9LECA</name>
<dbReference type="Pfam" id="PF24809">
    <property type="entry name" value="DUF7708"/>
    <property type="match status" value="1"/>
</dbReference>
<keyword evidence="7" id="KW-1185">Reference proteome</keyword>
<feature type="repeat" description="ANK" evidence="2">
    <location>
        <begin position="757"/>
        <end position="789"/>
    </location>
</feature>
<dbReference type="SMART" id="SM00248">
    <property type="entry name" value="ANK"/>
    <property type="match status" value="5"/>
</dbReference>
<evidence type="ECO:0000259" key="3">
    <source>
        <dbReference type="Pfam" id="PF22939"/>
    </source>
</evidence>
<protein>
    <submittedName>
        <fullName evidence="6">p-loop containing nucleoside triphosphate hydrolase</fullName>
    </submittedName>
</protein>
<dbReference type="PANTHER" id="PTHR10039:SF10">
    <property type="entry name" value="NACHT DOMAIN-CONTAINING PROTEIN"/>
    <property type="match status" value="1"/>
</dbReference>
<dbReference type="Pfam" id="PF22939">
    <property type="entry name" value="WHD_GPIID"/>
    <property type="match status" value="1"/>
</dbReference>
<feature type="repeat" description="ANK" evidence="2">
    <location>
        <begin position="864"/>
        <end position="896"/>
    </location>
</feature>
<feature type="domain" description="DUF7708" evidence="4">
    <location>
        <begin position="69"/>
        <end position="205"/>
    </location>
</feature>
<dbReference type="PRINTS" id="PR01415">
    <property type="entry name" value="ANKYRIN"/>
</dbReference>
<dbReference type="SUPFAM" id="SSF48403">
    <property type="entry name" value="Ankyrin repeat"/>
    <property type="match status" value="1"/>
</dbReference>
<evidence type="ECO:0000256" key="2">
    <source>
        <dbReference type="PROSITE-ProRule" id="PRU00023"/>
    </source>
</evidence>
<dbReference type="InterPro" id="IPR056125">
    <property type="entry name" value="DUF7708"/>
</dbReference>
<evidence type="ECO:0000259" key="4">
    <source>
        <dbReference type="Pfam" id="PF24809"/>
    </source>
</evidence>
<dbReference type="Pfam" id="PF12796">
    <property type="entry name" value="Ank_2"/>
    <property type="match status" value="2"/>
</dbReference>
<dbReference type="AlphaFoldDB" id="A0A1W5DCU3"/>
<accession>A0A1W5DCU3</accession>
<dbReference type="PROSITE" id="PS50088">
    <property type="entry name" value="ANK_REPEAT"/>
    <property type="match status" value="3"/>
</dbReference>
<dbReference type="InterPro" id="IPR002110">
    <property type="entry name" value="Ankyrin_rpt"/>
</dbReference>
<keyword evidence="2" id="KW-0040">ANK repeat</keyword>
<dbReference type="InterPro" id="IPR056884">
    <property type="entry name" value="NPHP3-like_N"/>
</dbReference>
<dbReference type="InterPro" id="IPR027417">
    <property type="entry name" value="P-loop_NTPase"/>
</dbReference>
<dbReference type="SUPFAM" id="SSF52540">
    <property type="entry name" value="P-loop containing nucleoside triphosphate hydrolases"/>
    <property type="match status" value="1"/>
</dbReference>
<feature type="domain" description="GPI inositol-deacylase winged helix" evidence="3">
    <location>
        <begin position="557"/>
        <end position="638"/>
    </location>
</feature>